<dbReference type="Gene3D" id="3.40.50.720">
    <property type="entry name" value="NAD(P)-binding Rossmann-like Domain"/>
    <property type="match status" value="1"/>
</dbReference>
<protein>
    <recommendedName>
        <fullName evidence="6">NAD-dependent epimerase/dehydratase</fullName>
    </recommendedName>
</protein>
<name>A0A8J3ZZZ9_9ACTN</name>
<proteinExistence type="inferred from homology"/>
<dbReference type="InterPro" id="IPR013549">
    <property type="entry name" value="DUF1731"/>
</dbReference>
<feature type="domain" description="NAD-dependent epimerase/dehydratase" evidence="2">
    <location>
        <begin position="4"/>
        <end position="213"/>
    </location>
</feature>
<dbReference type="Pfam" id="PF08338">
    <property type="entry name" value="DUF1731"/>
    <property type="match status" value="1"/>
</dbReference>
<dbReference type="PANTHER" id="PTHR11092">
    <property type="entry name" value="SUGAR NUCLEOTIDE EPIMERASE RELATED"/>
    <property type="match status" value="1"/>
</dbReference>
<evidence type="ECO:0008006" key="6">
    <source>
        <dbReference type="Google" id="ProtNLM"/>
    </source>
</evidence>
<comment type="caution">
    <text evidence="4">The sequence shown here is derived from an EMBL/GenBank/DDBJ whole genome shotgun (WGS) entry which is preliminary data.</text>
</comment>
<feature type="domain" description="DUF1731" evidence="3">
    <location>
        <begin position="241"/>
        <end position="286"/>
    </location>
</feature>
<evidence type="ECO:0000313" key="4">
    <source>
        <dbReference type="EMBL" id="GIJ73289.1"/>
    </source>
</evidence>
<dbReference type="Pfam" id="PF01370">
    <property type="entry name" value="Epimerase"/>
    <property type="match status" value="1"/>
</dbReference>
<evidence type="ECO:0000313" key="5">
    <source>
        <dbReference type="Proteomes" id="UP000635606"/>
    </source>
</evidence>
<comment type="similarity">
    <text evidence="1">Belongs to the NAD(P)-dependent epimerase/dehydratase family. SDR39U1 subfamily.</text>
</comment>
<dbReference type="SUPFAM" id="SSF51735">
    <property type="entry name" value="NAD(P)-binding Rossmann-fold domains"/>
    <property type="match status" value="1"/>
</dbReference>
<accession>A0A8J3ZZZ9</accession>
<dbReference type="PANTHER" id="PTHR11092:SF0">
    <property type="entry name" value="EPIMERASE FAMILY PROTEIN SDR39U1"/>
    <property type="match status" value="1"/>
</dbReference>
<dbReference type="EMBL" id="BOPH01000113">
    <property type="protein sequence ID" value="GIJ73289.1"/>
    <property type="molecule type" value="Genomic_DNA"/>
</dbReference>
<dbReference type="AlphaFoldDB" id="A0A8J3ZZZ9"/>
<dbReference type="NCBIfam" id="TIGR01777">
    <property type="entry name" value="yfcH"/>
    <property type="match status" value="1"/>
</dbReference>
<keyword evidence="5" id="KW-1185">Reference proteome</keyword>
<organism evidence="4 5">
    <name type="scientific">Virgisporangium ochraceum</name>
    <dbReference type="NCBI Taxonomy" id="65505"/>
    <lineage>
        <taxon>Bacteria</taxon>
        <taxon>Bacillati</taxon>
        <taxon>Actinomycetota</taxon>
        <taxon>Actinomycetes</taxon>
        <taxon>Micromonosporales</taxon>
        <taxon>Micromonosporaceae</taxon>
        <taxon>Virgisporangium</taxon>
    </lineage>
</organism>
<dbReference type="InterPro" id="IPR036291">
    <property type="entry name" value="NAD(P)-bd_dom_sf"/>
</dbReference>
<evidence type="ECO:0000259" key="2">
    <source>
        <dbReference type="Pfam" id="PF01370"/>
    </source>
</evidence>
<evidence type="ECO:0000259" key="3">
    <source>
        <dbReference type="Pfam" id="PF08338"/>
    </source>
</evidence>
<dbReference type="InterPro" id="IPR001509">
    <property type="entry name" value="Epimerase_deHydtase"/>
</dbReference>
<dbReference type="Proteomes" id="UP000635606">
    <property type="component" value="Unassembled WGS sequence"/>
</dbReference>
<gene>
    <name evidence="4" type="ORF">Voc01_082060</name>
</gene>
<dbReference type="InterPro" id="IPR010099">
    <property type="entry name" value="SDR39U1"/>
</dbReference>
<sequence>MQKVVIAGAGGLIGTALCASYRYGGHDVTRLVRREPSTADERRWDPADPDPALVDGADVLVNLAGSPLTGRWTAARTELVRSSRVTTARALRTMADGAGTPVFLSASGIRWYGIDRGDEELTEASDPGPYEGVLPRVARDWEDAAGPGAVHLRLGLVLSRRGGLLKALLPLYRAGLGMRFGKGQEFWSHVSLADAVGAIRFLAKLPGAGGPYNVTAPHPARNRDFAAALGRALRRPVALGVPFAVLRPALGGVAAEVFGGLNVLPARLEEAGFGFRHPDVDTAIRAALTDG</sequence>
<evidence type="ECO:0000256" key="1">
    <source>
        <dbReference type="ARBA" id="ARBA00009353"/>
    </source>
</evidence>
<reference evidence="4" key="1">
    <citation type="submission" date="2021-01" db="EMBL/GenBank/DDBJ databases">
        <title>Whole genome shotgun sequence of Virgisporangium ochraceum NBRC 16418.</title>
        <authorList>
            <person name="Komaki H."/>
            <person name="Tamura T."/>
        </authorList>
    </citation>
    <scope>NUCLEOTIDE SEQUENCE</scope>
    <source>
        <strain evidence="4">NBRC 16418</strain>
    </source>
</reference>